<accession>A0A182JHD0</accession>
<name>A0A182JHD0_ANOAO</name>
<proteinExistence type="predicted"/>
<organism evidence="1">
    <name type="scientific">Anopheles atroparvus</name>
    <name type="common">European mosquito</name>
    <dbReference type="NCBI Taxonomy" id="41427"/>
    <lineage>
        <taxon>Eukaryota</taxon>
        <taxon>Metazoa</taxon>
        <taxon>Ecdysozoa</taxon>
        <taxon>Arthropoda</taxon>
        <taxon>Hexapoda</taxon>
        <taxon>Insecta</taxon>
        <taxon>Pterygota</taxon>
        <taxon>Neoptera</taxon>
        <taxon>Endopterygota</taxon>
        <taxon>Diptera</taxon>
        <taxon>Nematocera</taxon>
        <taxon>Culicoidea</taxon>
        <taxon>Culicidae</taxon>
        <taxon>Anophelinae</taxon>
        <taxon>Anopheles</taxon>
    </lineage>
</organism>
<dbReference type="AlphaFoldDB" id="A0A182JHD0"/>
<reference evidence="1" key="1">
    <citation type="submission" date="2022-08" db="UniProtKB">
        <authorList>
            <consortium name="EnsemblMetazoa"/>
        </authorList>
    </citation>
    <scope>IDENTIFICATION</scope>
    <source>
        <strain evidence="1">EBRO</strain>
    </source>
</reference>
<evidence type="ECO:0000313" key="1">
    <source>
        <dbReference type="EnsemblMetazoa" id="AATE018131-PA.1"/>
    </source>
</evidence>
<dbReference type="EnsemblMetazoa" id="AATE018131-RA">
    <property type="protein sequence ID" value="AATE018131-PA.1"/>
    <property type="gene ID" value="AATE018131"/>
</dbReference>
<dbReference type="VEuPathDB" id="VectorBase:AATE018131"/>
<sequence>MVTLCGEEASGIEPEDARYAGYDVDGSGDSCPGRGVLPTKLTVIGPITPPDSELVWGGSVSRFPPAVLVPGSEVTGLLLAGPSRADPFAASGTVSEEEPACFDAPSIVFVGELSGVGPMTMSEVSIWMLEECSLGTVLPPPPSPCQRVVGPYVSMTWSPTCTADGDDDSAGQIRSDVDKVEFFKV</sequence>
<protein>
    <submittedName>
        <fullName evidence="1">Uncharacterized protein</fullName>
    </submittedName>
</protein>